<dbReference type="InterPro" id="IPR036116">
    <property type="entry name" value="FN3_sf"/>
</dbReference>
<protein>
    <recommendedName>
        <fullName evidence="2">Fibronectin type-III domain-containing protein</fullName>
    </recommendedName>
</protein>
<dbReference type="GO" id="GO:0030246">
    <property type="term" value="F:carbohydrate binding"/>
    <property type="evidence" value="ECO:0007669"/>
    <property type="project" value="InterPro"/>
</dbReference>
<evidence type="ECO:0000313" key="3">
    <source>
        <dbReference type="EMBL" id="TPN84543.1"/>
    </source>
</evidence>
<dbReference type="PANTHER" id="PTHR36842:SF1">
    <property type="entry name" value="PROTEIN TOLB"/>
    <property type="match status" value="1"/>
</dbReference>
<dbReference type="Proteomes" id="UP000315540">
    <property type="component" value="Unassembled WGS sequence"/>
</dbReference>
<comment type="caution">
    <text evidence="3">The sequence shown here is derived from an EMBL/GenBank/DDBJ whole genome shotgun (WGS) entry which is preliminary data.</text>
</comment>
<dbReference type="Gene3D" id="2.60.40.10">
    <property type="entry name" value="Immunoglobulins"/>
    <property type="match status" value="1"/>
</dbReference>
<accession>A0A504JAH7</accession>
<dbReference type="SUPFAM" id="SSF49265">
    <property type="entry name" value="Fibronectin type III"/>
    <property type="match status" value="1"/>
</dbReference>
<dbReference type="SUPFAM" id="SSF69304">
    <property type="entry name" value="Tricorn protease N-terminal domain"/>
    <property type="match status" value="1"/>
</dbReference>
<evidence type="ECO:0000313" key="4">
    <source>
        <dbReference type="Proteomes" id="UP000315540"/>
    </source>
</evidence>
<name>A0A504JAH7_9FLAO</name>
<gene>
    <name evidence="3" type="ORF">FHK87_16560</name>
</gene>
<dbReference type="Pfam" id="PF13620">
    <property type="entry name" value="CarboxypepD_reg"/>
    <property type="match status" value="1"/>
</dbReference>
<reference evidence="3 4" key="1">
    <citation type="submission" date="2019-06" db="EMBL/GenBank/DDBJ databases">
        <authorList>
            <person name="Meng X."/>
        </authorList>
    </citation>
    <scope>NUCLEOTIDE SEQUENCE [LARGE SCALE GENOMIC DNA]</scope>
    <source>
        <strain evidence="3 4">M625</strain>
    </source>
</reference>
<keyword evidence="4" id="KW-1185">Reference proteome</keyword>
<dbReference type="OrthoDB" id="9815657at2"/>
<dbReference type="RefSeq" id="WP_140594878.1">
    <property type="nucleotide sequence ID" value="NZ_VFWZ01000005.1"/>
</dbReference>
<proteinExistence type="predicted"/>
<evidence type="ECO:0000259" key="2">
    <source>
        <dbReference type="PROSITE" id="PS50853"/>
    </source>
</evidence>
<dbReference type="SUPFAM" id="SSF49452">
    <property type="entry name" value="Starch-binding domain-like"/>
    <property type="match status" value="1"/>
</dbReference>
<dbReference type="AlphaFoldDB" id="A0A504JAH7"/>
<dbReference type="PROSITE" id="PS51257">
    <property type="entry name" value="PROKAR_LIPOPROTEIN"/>
    <property type="match status" value="1"/>
</dbReference>
<dbReference type="EMBL" id="VFWZ01000005">
    <property type="protein sequence ID" value="TPN84543.1"/>
    <property type="molecule type" value="Genomic_DNA"/>
</dbReference>
<dbReference type="InterPro" id="IPR011042">
    <property type="entry name" value="6-blade_b-propeller_TolB-like"/>
</dbReference>
<feature type="domain" description="Fibronectin type-III" evidence="2">
    <location>
        <begin position="117"/>
        <end position="214"/>
    </location>
</feature>
<keyword evidence="1" id="KW-0732">Signal</keyword>
<evidence type="ECO:0000256" key="1">
    <source>
        <dbReference type="SAM" id="SignalP"/>
    </source>
</evidence>
<dbReference type="CDD" id="cd00063">
    <property type="entry name" value="FN3"/>
    <property type="match status" value="1"/>
</dbReference>
<sequence length="497" mass="54629">MKPILKIITIFFTLLFVFSCSEDTIDQEGFGAVSGRVVKTGTNEPLENVKISTNPSSSTVFTDEDGFYRLENIPVGDYSLSAQKDGLLAAFEPITILVDIELEKVFEMEVSTANNRSPEPPTLIEPVDNAENIPIEVKLLWTSKDPDEDDTLTYTVTLRNDQDSNVERFESITDTTFTLSNLSFGRKYFWQVSASDGINSPVNSETFVFETTNVTNNRVIYTRIVNGNSVIYSANESGETEIPLTSVSKNSFRPRRNIATRKIAFLQSVGSQTHLFTMNEDGSDIKQVTSSIGVSGFNLEEIDFSWSEGGAQLLFPNQDRLYAINVDGSGQTEIYRTSGNLITEVDKNDNAGIIALKTNDLDGYSVEIITINESGVLQNTILTGENGAAGGINLSADGNQLLYTRDVSGTEDPTTYRQLDSQLFIYNISGTSLTNISTDKPLGTNDLDPRFSPNEASVIFVNTSNDGISIKNIVTVPLDDLDARVTLIENASMPDWE</sequence>
<organism evidence="3 4">
    <name type="scientific">Aquimarina algicola</name>
    <dbReference type="NCBI Taxonomy" id="2589995"/>
    <lineage>
        <taxon>Bacteria</taxon>
        <taxon>Pseudomonadati</taxon>
        <taxon>Bacteroidota</taxon>
        <taxon>Flavobacteriia</taxon>
        <taxon>Flavobacteriales</taxon>
        <taxon>Flavobacteriaceae</taxon>
        <taxon>Aquimarina</taxon>
    </lineage>
</organism>
<dbReference type="InterPro" id="IPR003961">
    <property type="entry name" value="FN3_dom"/>
</dbReference>
<dbReference type="InterPro" id="IPR013783">
    <property type="entry name" value="Ig-like_fold"/>
</dbReference>
<dbReference type="Gene3D" id="2.60.40.1120">
    <property type="entry name" value="Carboxypeptidase-like, regulatory domain"/>
    <property type="match status" value="1"/>
</dbReference>
<feature type="chain" id="PRO_5021225394" description="Fibronectin type-III domain-containing protein" evidence="1">
    <location>
        <begin position="22"/>
        <end position="497"/>
    </location>
</feature>
<dbReference type="InterPro" id="IPR013784">
    <property type="entry name" value="Carb-bd-like_fold"/>
</dbReference>
<dbReference type="Gene3D" id="2.120.10.30">
    <property type="entry name" value="TolB, C-terminal domain"/>
    <property type="match status" value="1"/>
</dbReference>
<dbReference type="PROSITE" id="PS50853">
    <property type="entry name" value="FN3"/>
    <property type="match status" value="1"/>
</dbReference>
<feature type="signal peptide" evidence="1">
    <location>
        <begin position="1"/>
        <end position="21"/>
    </location>
</feature>
<dbReference type="PANTHER" id="PTHR36842">
    <property type="entry name" value="PROTEIN TOLB HOMOLOG"/>
    <property type="match status" value="1"/>
</dbReference>